<evidence type="ECO:0000313" key="3">
    <source>
        <dbReference type="EMBL" id="QEY61174.1"/>
    </source>
</evidence>
<dbReference type="KEGG" id="plal:FXN65_03595"/>
<evidence type="ECO:0000256" key="2">
    <source>
        <dbReference type="ARBA" id="ARBA00022679"/>
    </source>
</evidence>
<keyword evidence="1 3" id="KW-0489">Methyltransferase</keyword>
<dbReference type="EMBL" id="CP043311">
    <property type="protein sequence ID" value="QEY61174.1"/>
    <property type="molecule type" value="Genomic_DNA"/>
</dbReference>
<dbReference type="GO" id="GO:0008168">
    <property type="term" value="F:methyltransferase activity"/>
    <property type="evidence" value="ECO:0007669"/>
    <property type="project" value="UniProtKB-KW"/>
</dbReference>
<dbReference type="PANTHER" id="PTHR43619">
    <property type="entry name" value="S-ADENOSYL-L-METHIONINE-DEPENDENT METHYLTRANSFERASE YKTD-RELATED"/>
    <property type="match status" value="1"/>
</dbReference>
<dbReference type="AlphaFoldDB" id="A0A5J6QF10"/>
<dbReference type="Gene3D" id="3.40.50.150">
    <property type="entry name" value="Vaccinia Virus protein VP39"/>
    <property type="match status" value="1"/>
</dbReference>
<accession>A0A5J6QF10</accession>
<dbReference type="Pfam" id="PF04072">
    <property type="entry name" value="LCM"/>
    <property type="match status" value="1"/>
</dbReference>
<gene>
    <name evidence="3" type="ORF">FXN65_03595</name>
</gene>
<dbReference type="Proteomes" id="UP000327179">
    <property type="component" value="Chromosome"/>
</dbReference>
<sequence length="281" mass="32325">MSRAARVDSAHITPSAHYTGYVWYRHQLAEEPFVTPFGRFAHGVLAPVSWGARVAFGLDVERFLLQRHLLIDALLREAIEQRGVRQVVEIACGLSPRGRRFCSRYPRLRYLEADLPPMAARKRLLLHEEGWLNARHQVRPVDILAEQCANDLQALFSGLDREEPLLVITEGLVNYFELPVIEGFWARLAAQMRQFPSATYLTDLYPDLREHPRYRQLRWGIDLVGRLTRGRYYLHYRGDDAIVAGFEECGFGEVRVHDPKELETAPVDAWPALVRVVEGRV</sequence>
<proteinExistence type="predicted"/>
<evidence type="ECO:0000256" key="1">
    <source>
        <dbReference type="ARBA" id="ARBA00022603"/>
    </source>
</evidence>
<dbReference type="PANTHER" id="PTHR43619:SF2">
    <property type="entry name" value="S-ADENOSYL-L-METHIONINE-DEPENDENT METHYLTRANSFERASES SUPERFAMILY PROTEIN"/>
    <property type="match status" value="1"/>
</dbReference>
<keyword evidence="4" id="KW-1185">Reference proteome</keyword>
<dbReference type="SUPFAM" id="SSF53335">
    <property type="entry name" value="S-adenosyl-L-methionine-dependent methyltransferases"/>
    <property type="match status" value="1"/>
</dbReference>
<dbReference type="InterPro" id="IPR007213">
    <property type="entry name" value="Ppm1/Ppm2/Tcmp"/>
</dbReference>
<reference evidence="3 4" key="1">
    <citation type="submission" date="2019-08" db="EMBL/GenBank/DDBJ databases">
        <title>Whole-genome Sequencing of e-waste polymer degrading bacterium Pseudomonas sp. strain PE08.</title>
        <authorList>
            <person name="Kirdat K."/>
            <person name="Debbarma P."/>
            <person name="Narawade N."/>
            <person name="Suyal D."/>
            <person name="Thorat V."/>
            <person name="Shouche Y."/>
            <person name="Goel R."/>
            <person name="Yadav A."/>
        </authorList>
    </citation>
    <scope>NUCLEOTIDE SEQUENCE [LARGE SCALE GENOMIC DNA]</scope>
    <source>
        <strain evidence="3 4">PE08</strain>
    </source>
</reference>
<protein>
    <submittedName>
        <fullName evidence="3">Class I SAM-dependent methyltransferase</fullName>
    </submittedName>
</protein>
<organism evidence="3 4">
    <name type="scientific">Metapseudomonas lalkuanensis</name>
    <dbReference type="NCBI Taxonomy" id="2604832"/>
    <lineage>
        <taxon>Bacteria</taxon>
        <taxon>Pseudomonadati</taxon>
        <taxon>Pseudomonadota</taxon>
        <taxon>Gammaproteobacteria</taxon>
        <taxon>Pseudomonadales</taxon>
        <taxon>Pseudomonadaceae</taxon>
        <taxon>Metapseudomonas</taxon>
    </lineage>
</organism>
<evidence type="ECO:0000313" key="4">
    <source>
        <dbReference type="Proteomes" id="UP000327179"/>
    </source>
</evidence>
<name>A0A5J6QF10_9GAMM</name>
<dbReference type="GO" id="GO:0032259">
    <property type="term" value="P:methylation"/>
    <property type="evidence" value="ECO:0007669"/>
    <property type="project" value="UniProtKB-KW"/>
</dbReference>
<dbReference type="InterPro" id="IPR029063">
    <property type="entry name" value="SAM-dependent_MTases_sf"/>
</dbReference>
<dbReference type="RefSeq" id="WP_151131685.1">
    <property type="nucleotide sequence ID" value="NZ_CP043311.1"/>
</dbReference>
<keyword evidence="2 3" id="KW-0808">Transferase</keyword>